<evidence type="ECO:0000313" key="3">
    <source>
        <dbReference type="WBParaSite" id="TTAC_0000554401-mRNA-1"/>
    </source>
</evidence>
<reference evidence="3" key="1">
    <citation type="submission" date="2017-02" db="UniProtKB">
        <authorList>
            <consortium name="WormBaseParasite"/>
        </authorList>
    </citation>
    <scope>IDENTIFICATION</scope>
</reference>
<keyword evidence="2" id="KW-1185">Reference proteome</keyword>
<sequence length="67" mass="7438">MGTMPNAAFMTQQRSGQPAYYNLHQHHPGQVMLMMQQQPSSALADDVVLPTSTLTHTNRNTQINADN</sequence>
<proteinExistence type="predicted"/>
<dbReference type="AlphaFoldDB" id="A0A0R3WXQ4"/>
<dbReference type="OrthoDB" id="10515749at2759"/>
<accession>A0A0R3WXQ4</accession>
<dbReference type="Proteomes" id="UP000274429">
    <property type="component" value="Unassembled WGS sequence"/>
</dbReference>
<dbReference type="STRING" id="6205.A0A0R3WXQ4"/>
<reference evidence="1 2" key="2">
    <citation type="submission" date="2018-11" db="EMBL/GenBank/DDBJ databases">
        <authorList>
            <consortium name="Pathogen Informatics"/>
        </authorList>
    </citation>
    <scope>NUCLEOTIDE SEQUENCE [LARGE SCALE GENOMIC DNA]</scope>
</reference>
<dbReference type="WBParaSite" id="TTAC_0000554401-mRNA-1">
    <property type="protein sequence ID" value="TTAC_0000554401-mRNA-1"/>
    <property type="gene ID" value="TTAC_0000554401"/>
</dbReference>
<dbReference type="EMBL" id="UYWX01007863">
    <property type="protein sequence ID" value="VDM27166.1"/>
    <property type="molecule type" value="Genomic_DNA"/>
</dbReference>
<organism evidence="3">
    <name type="scientific">Hydatigena taeniaeformis</name>
    <name type="common">Feline tapeworm</name>
    <name type="synonym">Taenia taeniaeformis</name>
    <dbReference type="NCBI Taxonomy" id="6205"/>
    <lineage>
        <taxon>Eukaryota</taxon>
        <taxon>Metazoa</taxon>
        <taxon>Spiralia</taxon>
        <taxon>Lophotrochozoa</taxon>
        <taxon>Platyhelminthes</taxon>
        <taxon>Cestoda</taxon>
        <taxon>Eucestoda</taxon>
        <taxon>Cyclophyllidea</taxon>
        <taxon>Taeniidae</taxon>
        <taxon>Hydatigera</taxon>
    </lineage>
</organism>
<protein>
    <submittedName>
        <fullName evidence="3">Ovule protein</fullName>
    </submittedName>
</protein>
<evidence type="ECO:0000313" key="1">
    <source>
        <dbReference type="EMBL" id="VDM27166.1"/>
    </source>
</evidence>
<gene>
    <name evidence="1" type="ORF">TTAC_LOCUS5529</name>
</gene>
<name>A0A0R3WXQ4_HYDTA</name>
<evidence type="ECO:0000313" key="2">
    <source>
        <dbReference type="Proteomes" id="UP000274429"/>
    </source>
</evidence>